<evidence type="ECO:0000256" key="5">
    <source>
        <dbReference type="ARBA" id="ARBA00022842"/>
    </source>
</evidence>
<dbReference type="Pfam" id="PF12804">
    <property type="entry name" value="NTP_transf_3"/>
    <property type="match status" value="1"/>
</dbReference>
<evidence type="ECO:0000256" key="2">
    <source>
        <dbReference type="ARBA" id="ARBA00022679"/>
    </source>
</evidence>
<dbReference type="InterPro" id="IPR013482">
    <property type="entry name" value="Molybde_CF_guanTrfase"/>
</dbReference>
<dbReference type="Gene3D" id="3.90.550.10">
    <property type="entry name" value="Spore Coat Polysaccharide Biosynthesis Protein SpsA, Chain A"/>
    <property type="match status" value="1"/>
</dbReference>
<evidence type="ECO:0000313" key="10">
    <source>
        <dbReference type="Proteomes" id="UP000295371"/>
    </source>
</evidence>
<dbReference type="SUPFAM" id="SSF53448">
    <property type="entry name" value="Nucleotide-diphospho-sugar transferases"/>
    <property type="match status" value="1"/>
</dbReference>
<keyword evidence="3" id="KW-0479">Metal-binding</keyword>
<evidence type="ECO:0000259" key="8">
    <source>
        <dbReference type="Pfam" id="PF12804"/>
    </source>
</evidence>
<comment type="caution">
    <text evidence="9">The sequence shown here is derived from an EMBL/GenBank/DDBJ whole genome shotgun (WGS) entry which is preliminary data.</text>
</comment>
<dbReference type="PANTHER" id="PTHR19136:SF81">
    <property type="entry name" value="MOLYBDENUM COFACTOR GUANYLYLTRANSFERASE"/>
    <property type="match status" value="1"/>
</dbReference>
<keyword evidence="6" id="KW-0342">GTP-binding</keyword>
<dbReference type="Proteomes" id="UP000295371">
    <property type="component" value="Unassembled WGS sequence"/>
</dbReference>
<evidence type="ECO:0000256" key="7">
    <source>
        <dbReference type="ARBA" id="ARBA00023150"/>
    </source>
</evidence>
<evidence type="ECO:0000256" key="1">
    <source>
        <dbReference type="ARBA" id="ARBA00022490"/>
    </source>
</evidence>
<dbReference type="GO" id="GO:0046872">
    <property type="term" value="F:metal ion binding"/>
    <property type="evidence" value="ECO:0007669"/>
    <property type="project" value="UniProtKB-KW"/>
</dbReference>
<keyword evidence="4" id="KW-0547">Nucleotide-binding</keyword>
<keyword evidence="2" id="KW-0808">Transferase</keyword>
<dbReference type="RefSeq" id="WP_133754833.1">
    <property type="nucleotide sequence ID" value="NZ_CP171129.1"/>
</dbReference>
<evidence type="ECO:0000313" key="9">
    <source>
        <dbReference type="EMBL" id="TDT34466.1"/>
    </source>
</evidence>
<evidence type="ECO:0000256" key="6">
    <source>
        <dbReference type="ARBA" id="ARBA00023134"/>
    </source>
</evidence>
<reference evidence="9 10" key="1">
    <citation type="submission" date="2019-03" db="EMBL/GenBank/DDBJ databases">
        <title>Genomic Encyclopedia of Archaeal and Bacterial Type Strains, Phase II (KMG-II): from individual species to whole genera.</title>
        <authorList>
            <person name="Goeker M."/>
        </authorList>
    </citation>
    <scope>NUCLEOTIDE SEQUENCE [LARGE SCALE GENOMIC DNA]</scope>
    <source>
        <strain evidence="9 10">DSM 24323</strain>
    </source>
</reference>
<sequence>MAQTRALVLTGGESSRMGRHKPAIEVDGTSLVERVLLAAFAYRPVVVGRPDGVVSAPVIPDTEPGAGPVAGIATGLEHLGAELDDTDRLLVLAADLPLLTAHHLRRLVDAEADCVVTSSNGRLQWLCACWQVGLLRRQLAATPPAGRSVRSLAAGVAPLIVTDTDQVALDVDTPDDLQQLIERDPGESD</sequence>
<dbReference type="GO" id="GO:0006777">
    <property type="term" value="P:Mo-molybdopterin cofactor biosynthetic process"/>
    <property type="evidence" value="ECO:0007669"/>
    <property type="project" value="UniProtKB-KW"/>
</dbReference>
<keyword evidence="1" id="KW-0963">Cytoplasm</keyword>
<dbReference type="InterPro" id="IPR025877">
    <property type="entry name" value="MobA-like_NTP_Trfase"/>
</dbReference>
<feature type="domain" description="MobA-like NTP transferase" evidence="8">
    <location>
        <begin position="6"/>
        <end position="142"/>
    </location>
</feature>
<dbReference type="GO" id="GO:0016779">
    <property type="term" value="F:nucleotidyltransferase activity"/>
    <property type="evidence" value="ECO:0007669"/>
    <property type="project" value="UniProtKB-ARBA"/>
</dbReference>
<dbReference type="EMBL" id="SOAW01000001">
    <property type="protein sequence ID" value="TDT34466.1"/>
    <property type="molecule type" value="Genomic_DNA"/>
</dbReference>
<dbReference type="OrthoDB" id="4408226at2"/>
<dbReference type="GO" id="GO:0005525">
    <property type="term" value="F:GTP binding"/>
    <property type="evidence" value="ECO:0007669"/>
    <property type="project" value="UniProtKB-KW"/>
</dbReference>
<accession>A0A4R7JBU3</accession>
<dbReference type="PANTHER" id="PTHR19136">
    <property type="entry name" value="MOLYBDENUM COFACTOR GUANYLYLTRANSFERASE"/>
    <property type="match status" value="1"/>
</dbReference>
<keyword evidence="10" id="KW-1185">Reference proteome</keyword>
<organism evidence="9 10">
    <name type="scientific">Naumannella halotolerans</name>
    <dbReference type="NCBI Taxonomy" id="993414"/>
    <lineage>
        <taxon>Bacteria</taxon>
        <taxon>Bacillati</taxon>
        <taxon>Actinomycetota</taxon>
        <taxon>Actinomycetes</taxon>
        <taxon>Propionibacteriales</taxon>
        <taxon>Propionibacteriaceae</taxon>
        <taxon>Naumannella</taxon>
    </lineage>
</organism>
<dbReference type="AlphaFoldDB" id="A0A4R7JBU3"/>
<evidence type="ECO:0000256" key="3">
    <source>
        <dbReference type="ARBA" id="ARBA00022723"/>
    </source>
</evidence>
<protein>
    <submittedName>
        <fullName evidence="9">Molybdopterin-guanine dinucleotide biosynthesis protein A</fullName>
    </submittedName>
</protein>
<dbReference type="CDD" id="cd02503">
    <property type="entry name" value="MobA"/>
    <property type="match status" value="1"/>
</dbReference>
<gene>
    <name evidence="9" type="ORF">CLV29_2132</name>
</gene>
<keyword evidence="5" id="KW-0460">Magnesium</keyword>
<proteinExistence type="predicted"/>
<keyword evidence="7" id="KW-0501">Molybdenum cofactor biosynthesis</keyword>
<evidence type="ECO:0000256" key="4">
    <source>
        <dbReference type="ARBA" id="ARBA00022741"/>
    </source>
</evidence>
<name>A0A4R7JBU3_9ACTN</name>
<dbReference type="InterPro" id="IPR029044">
    <property type="entry name" value="Nucleotide-diphossugar_trans"/>
</dbReference>